<organism evidence="2 3">
    <name type="scientific">Aliiruegeria lutimaris</name>
    <dbReference type="NCBI Taxonomy" id="571298"/>
    <lineage>
        <taxon>Bacteria</taxon>
        <taxon>Pseudomonadati</taxon>
        <taxon>Pseudomonadota</taxon>
        <taxon>Alphaproteobacteria</taxon>
        <taxon>Rhodobacterales</taxon>
        <taxon>Roseobacteraceae</taxon>
        <taxon>Aliiruegeria</taxon>
    </lineage>
</organism>
<accession>A0A1G9NVC9</accession>
<dbReference type="SUPFAM" id="SSF69593">
    <property type="entry name" value="Glycerol-3-phosphate (1)-acyltransferase"/>
    <property type="match status" value="1"/>
</dbReference>
<dbReference type="AlphaFoldDB" id="A0A1G9NVC9"/>
<dbReference type="EMBL" id="FNEK01000129">
    <property type="protein sequence ID" value="SDL90301.1"/>
    <property type="molecule type" value="Genomic_DNA"/>
</dbReference>
<feature type="domain" description="Phospholipid/glycerol acyltransferase" evidence="1">
    <location>
        <begin position="73"/>
        <end position="195"/>
    </location>
</feature>
<evidence type="ECO:0000259" key="1">
    <source>
        <dbReference type="SMART" id="SM00563"/>
    </source>
</evidence>
<proteinExistence type="predicted"/>
<dbReference type="GO" id="GO:0016746">
    <property type="term" value="F:acyltransferase activity"/>
    <property type="evidence" value="ECO:0007669"/>
    <property type="project" value="InterPro"/>
</dbReference>
<protein>
    <submittedName>
        <fullName evidence="2">Putative hemolysin</fullName>
    </submittedName>
</protein>
<dbReference type="Proteomes" id="UP000199382">
    <property type="component" value="Unassembled WGS sequence"/>
</dbReference>
<dbReference type="SMART" id="SM00563">
    <property type="entry name" value="PlsC"/>
    <property type="match status" value="1"/>
</dbReference>
<evidence type="ECO:0000313" key="3">
    <source>
        <dbReference type="Proteomes" id="UP000199382"/>
    </source>
</evidence>
<evidence type="ECO:0000313" key="2">
    <source>
        <dbReference type="EMBL" id="SDL90301.1"/>
    </source>
</evidence>
<dbReference type="InterPro" id="IPR002123">
    <property type="entry name" value="Plipid/glycerol_acylTrfase"/>
</dbReference>
<sequence length="284" mass="32594">MIEERAAWLFKDNIVSRNAHRLLNKVLGYDRTIELSSELRDEPNDVIMRRMADLIAKDVQVSGLENVPVEGPALIVANHPTGIGDGIILWDAITRRRQDPFIYANSDILRFMPQMSTMICPVEWRLEKRSHAKTRETMAYTRKAIEQGRIGVIFPSGRLAKRRWLKLHEREWMASAAMIARKWDLDVIPVNMRARNSALFYLFDMIHPSLRDITLFHETLNKDSQPFRLTFGRPIPAKSLSANSNEAIEELKAATLKLGGRHAPTVSLAEMTRRPRWVRSTLSA</sequence>
<name>A0A1G9NVC9_9RHOB</name>
<dbReference type="Pfam" id="PF01553">
    <property type="entry name" value="Acyltransferase"/>
    <property type="match status" value="1"/>
</dbReference>
<gene>
    <name evidence="2" type="ORF">SAMN04488026_11295</name>
</gene>
<reference evidence="2 3" key="1">
    <citation type="submission" date="2016-10" db="EMBL/GenBank/DDBJ databases">
        <authorList>
            <person name="de Groot N.N."/>
        </authorList>
    </citation>
    <scope>NUCLEOTIDE SEQUENCE [LARGE SCALE GENOMIC DNA]</scope>
    <source>
        <strain evidence="2 3">DSM 25294</strain>
    </source>
</reference>
<keyword evidence="3" id="KW-1185">Reference proteome</keyword>
<dbReference type="STRING" id="571298.SAMN04488026_11295"/>